<organism evidence="1 2">
    <name type="scientific">Meishania litoralis</name>
    <dbReference type="NCBI Taxonomy" id="3434685"/>
    <lineage>
        <taxon>Bacteria</taxon>
        <taxon>Pseudomonadati</taxon>
        <taxon>Bacteroidota</taxon>
        <taxon>Flavobacteriia</taxon>
        <taxon>Flavobacteriales</taxon>
        <taxon>Flavobacteriaceae</taxon>
        <taxon>Meishania</taxon>
    </lineage>
</organism>
<reference evidence="1" key="1">
    <citation type="submission" date="2024-09" db="EMBL/GenBank/DDBJ databases">
        <authorList>
            <person name="Liu J."/>
        </authorList>
    </citation>
    <scope>NUCLEOTIDE SEQUENCE</scope>
    <source>
        <strain evidence="1">NBU2967</strain>
    </source>
</reference>
<sequence>MKKRIHYLFMVVGVSLLAFACSDNSDDDQLMETSQTIVEVAQDTDVLTSLVGALAKADEADDSDLIGTLSGNGPFTVFAPTNEAFTNLLNALDDYGSLEDFDTDEDRMILASILKYHVIAGVGAKSTDLSDGQQLSTVLQENLSVRLDNGVFISDATETDAAVVVADVMASNGVVHLIDKVLVPQVVLDQINDSETVTSTLTDLVVETEALSVLEAAVIKADLAETLSSDGPFTVFAPTNDAFIALLDALGEDYNSLDDFDTEDEMALLKDILLYHVIVGASVLSTDLAEGDVDTALANNSIAVIASGETFVIGDASDVNANITGVDIMASNGVAHTIDKVLLPQSAIDFIASMNAKNIVELAIDTEDLSALVAALQQADAGLVELLSGEGPFTVFAPTNQAFENLLHELGDDYNSLEDFDTEEEKATLANILTYHVVSGAAVYSNALSDGQVVTMAQENETTILINGSDIDVQDGQHNTSRVLVADQEARNGVVHIVDRVLLPPSH</sequence>
<evidence type="ECO:0000313" key="2">
    <source>
        <dbReference type="Proteomes" id="UP001595191"/>
    </source>
</evidence>
<proteinExistence type="predicted"/>
<gene>
    <name evidence="1" type="ORF">ACEZ3G_07830</name>
</gene>
<dbReference type="Proteomes" id="UP001595191">
    <property type="component" value="Unassembled WGS sequence"/>
</dbReference>
<protein>
    <submittedName>
        <fullName evidence="1">Fasciclin domain-containing protein</fullName>
    </submittedName>
</protein>
<evidence type="ECO:0000313" key="1">
    <source>
        <dbReference type="EMBL" id="MFH6603381.1"/>
    </source>
</evidence>
<comment type="caution">
    <text evidence="1">The sequence shown here is derived from an EMBL/GenBank/DDBJ whole genome shotgun (WGS) entry which is preliminary data.</text>
</comment>
<accession>A0ACC7LI59</accession>
<name>A0ACC7LI59_9FLAO</name>
<keyword evidence="2" id="KW-1185">Reference proteome</keyword>
<dbReference type="EMBL" id="JBHFPV010000001">
    <property type="protein sequence ID" value="MFH6603381.1"/>
    <property type="molecule type" value="Genomic_DNA"/>
</dbReference>